<dbReference type="EMBL" id="FNCA01000005">
    <property type="protein sequence ID" value="SDF97375.1"/>
    <property type="molecule type" value="Genomic_DNA"/>
</dbReference>
<dbReference type="RefSeq" id="WP_154717832.1">
    <property type="nucleotide sequence ID" value="NZ_FNCA01000005.1"/>
</dbReference>
<accession>A0A7Z7FEN1</accession>
<gene>
    <name evidence="3" type="ORF">SAMN04488589_1882</name>
</gene>
<evidence type="ECO:0000256" key="1">
    <source>
        <dbReference type="SAM" id="Phobius"/>
    </source>
</evidence>
<evidence type="ECO:0000313" key="3">
    <source>
        <dbReference type="EMBL" id="SDF97375.1"/>
    </source>
</evidence>
<dbReference type="InterPro" id="IPR047589">
    <property type="entry name" value="DUF11_rpt"/>
</dbReference>
<dbReference type="Proteomes" id="UP000199259">
    <property type="component" value="Unassembled WGS sequence"/>
</dbReference>
<evidence type="ECO:0000313" key="4">
    <source>
        <dbReference type="Proteomes" id="UP000199259"/>
    </source>
</evidence>
<name>A0A7Z7FEN1_9EURY</name>
<keyword evidence="4" id="KW-1185">Reference proteome</keyword>
<keyword evidence="1" id="KW-0812">Transmembrane</keyword>
<reference evidence="3 4" key="1">
    <citation type="submission" date="2016-10" db="EMBL/GenBank/DDBJ databases">
        <authorList>
            <person name="Varghese N."/>
            <person name="Submissions S."/>
        </authorList>
    </citation>
    <scope>NUCLEOTIDE SEQUENCE [LARGE SCALE GENOMIC DNA]</scope>
    <source>
        <strain evidence="3 4">PL 12/M</strain>
    </source>
</reference>
<feature type="domain" description="DUF7507" evidence="2">
    <location>
        <begin position="366"/>
        <end position="476"/>
    </location>
</feature>
<dbReference type="Pfam" id="PF24346">
    <property type="entry name" value="DUF7507"/>
    <property type="match status" value="2"/>
</dbReference>
<dbReference type="InterPro" id="IPR055354">
    <property type="entry name" value="DUF7507"/>
</dbReference>
<proteinExistence type="predicted"/>
<comment type="caution">
    <text evidence="3">The sequence shown here is derived from an EMBL/GenBank/DDBJ whole genome shotgun (WGS) entry which is preliminary data.</text>
</comment>
<dbReference type="OrthoDB" id="120922at2157"/>
<organism evidence="3 4">
    <name type="scientific">Methanolobus vulcani</name>
    <dbReference type="NCBI Taxonomy" id="38026"/>
    <lineage>
        <taxon>Archaea</taxon>
        <taxon>Methanobacteriati</taxon>
        <taxon>Methanobacteriota</taxon>
        <taxon>Stenosarchaea group</taxon>
        <taxon>Methanomicrobia</taxon>
        <taxon>Methanosarcinales</taxon>
        <taxon>Methanosarcinaceae</taxon>
        <taxon>Methanolobus</taxon>
    </lineage>
</organism>
<dbReference type="AlphaFoldDB" id="A0A7Z7FEN1"/>
<evidence type="ECO:0000259" key="2">
    <source>
        <dbReference type="Pfam" id="PF24346"/>
    </source>
</evidence>
<feature type="transmembrane region" description="Helical" evidence="1">
    <location>
        <begin position="489"/>
        <end position="510"/>
    </location>
</feature>
<keyword evidence="1" id="KW-0472">Membrane</keyword>
<protein>
    <submittedName>
        <fullName evidence="3">Conserved repeat domain-containing protein</fullName>
    </submittedName>
</protein>
<feature type="domain" description="DUF7507" evidence="2">
    <location>
        <begin position="249"/>
        <end position="335"/>
    </location>
</feature>
<sequence>MNRLHVMLGVLIVLFSVPSAMAITVDGQRGAGEWDNNWAYGQVEGSGYSAVGPFGDKMVVFQNGNWYDNDPMRDSGTNYSENMATVGPFESGYDLNGLYAHYDPVGDVLYGMATVYGLPGDLDGDGSISSVIENGDTLGPVTGKQINGIGPGEQFSITITQNSKSVLITVSANDWTVSPLSGSFPGFSESNVVAANSQSGVAVYEISITGLKDQFNLAPGESFEVRALAGGNLDIPGEDQARIYFTIPNPDIDLEKATNGVDADTPTGPELGVGDDVTWTYVVTNVGDVPLENVVLTDDMLGTVSNVISKSMNTDDVLDVGEVWTYEAEGTAECGQYENEGTVNADWLGIPVTDSDPSHYIVRCEPDIDIEKHTNGYDADYAPGPQIEVGDTITWEYFVTNTGNVPLYDIVVEDDMIGVIGDAKIVSKSINNDNVLDIGETWTYVVTDTLEECVTQYENIADVTGEDDTGTVVTDEDPSHFHCQPVVPVLTPVGILTMIGILGVLGVFTLRRRD</sequence>
<keyword evidence="1" id="KW-1133">Transmembrane helix</keyword>
<dbReference type="NCBIfam" id="TIGR01451">
    <property type="entry name" value="B_ant_repeat"/>
    <property type="match status" value="1"/>
</dbReference>